<reference evidence="2 3" key="1">
    <citation type="submission" date="2017-01" db="EMBL/GenBank/DDBJ databases">
        <title>Whole-Genome Shotgun Sequencing of Two beta-Proteobacterial Species in Search of the Bulgecin Biosynthetic Cluster.</title>
        <authorList>
            <person name="Horsman M.E."/>
            <person name="Marous D.R."/>
            <person name="Li R."/>
            <person name="Oliver R.A."/>
            <person name="Byun B."/>
            <person name="Emrich S.J."/>
            <person name="Boggess B."/>
            <person name="Townsend C.A."/>
            <person name="Mobashery S."/>
        </authorList>
    </citation>
    <scope>NUCLEOTIDE SEQUENCE [LARGE SCALE GENOMIC DNA]</scope>
    <source>
        <strain evidence="2 3">ATCC 31433</strain>
    </source>
</reference>
<dbReference type="RefSeq" id="WP_084908553.1">
    <property type="nucleotide sequence ID" value="NZ_CP020738.1"/>
</dbReference>
<accession>A0A2A4FJT5</accession>
<evidence type="ECO:0000256" key="1">
    <source>
        <dbReference type="SAM" id="MobiDB-lite"/>
    </source>
</evidence>
<dbReference type="GeneID" id="69001174"/>
<dbReference type="Proteomes" id="UP000217994">
    <property type="component" value="Unassembled WGS sequence"/>
</dbReference>
<protein>
    <submittedName>
        <fullName evidence="2">Uncharacterized protein</fullName>
    </submittedName>
</protein>
<comment type="caution">
    <text evidence="2">The sequence shown here is derived from an EMBL/GenBank/DDBJ whole genome shotgun (WGS) entry which is preliminary data.</text>
</comment>
<sequence length="62" mass="6481">MFEIVGQFVNQMGTLVANRAAEADAAKKAANDPSLSPEQRAQAQAKADDLAKLGAGAVIVRR</sequence>
<organism evidence="2 3">
    <name type="scientific">Burkholderia ubonensis subsp. mesacidophila</name>
    <dbReference type="NCBI Taxonomy" id="265293"/>
    <lineage>
        <taxon>Bacteria</taxon>
        <taxon>Pseudomonadati</taxon>
        <taxon>Pseudomonadota</taxon>
        <taxon>Betaproteobacteria</taxon>
        <taxon>Burkholderiales</taxon>
        <taxon>Burkholderiaceae</taxon>
        <taxon>Burkholderia</taxon>
        <taxon>Burkholderia cepacia complex</taxon>
    </lineage>
</organism>
<dbReference type="AlphaFoldDB" id="A0A2A4FJT5"/>
<evidence type="ECO:0000313" key="3">
    <source>
        <dbReference type="Proteomes" id="UP000217994"/>
    </source>
</evidence>
<dbReference type="EMBL" id="MTZU01000017">
    <property type="protein sequence ID" value="PCE33365.1"/>
    <property type="molecule type" value="Genomic_DNA"/>
</dbReference>
<gene>
    <name evidence="2" type="ORF">BZL54_05685</name>
</gene>
<name>A0A2A4FJT5_9BURK</name>
<feature type="region of interest" description="Disordered" evidence="1">
    <location>
        <begin position="22"/>
        <end position="47"/>
    </location>
</feature>
<proteinExistence type="predicted"/>
<evidence type="ECO:0000313" key="2">
    <source>
        <dbReference type="EMBL" id="PCE33365.1"/>
    </source>
</evidence>